<dbReference type="GeneID" id="93546695"/>
<evidence type="ECO:0000256" key="1">
    <source>
        <dbReference type="SAM" id="Coils"/>
    </source>
</evidence>
<organism evidence="5 6">
    <name type="scientific">Rothia kristinae</name>
    <dbReference type="NCBI Taxonomy" id="37923"/>
    <lineage>
        <taxon>Bacteria</taxon>
        <taxon>Bacillati</taxon>
        <taxon>Actinomycetota</taxon>
        <taxon>Actinomycetes</taxon>
        <taxon>Micrococcales</taxon>
        <taxon>Micrococcaceae</taxon>
        <taxon>Rothia</taxon>
    </lineage>
</organism>
<evidence type="ECO:0000313" key="5">
    <source>
        <dbReference type="EMBL" id="QPT53726.1"/>
    </source>
</evidence>
<gene>
    <name evidence="5" type="ORF">I6G21_00430</name>
</gene>
<feature type="region of interest" description="Disordered" evidence="2">
    <location>
        <begin position="210"/>
        <end position="239"/>
    </location>
</feature>
<feature type="domain" description="TPM" evidence="4">
    <location>
        <begin position="50"/>
        <end position="166"/>
    </location>
</feature>
<keyword evidence="1" id="KW-0175">Coiled coil</keyword>
<dbReference type="Gene3D" id="3.10.310.50">
    <property type="match status" value="1"/>
</dbReference>
<dbReference type="InterPro" id="IPR007621">
    <property type="entry name" value="TPM_dom"/>
</dbReference>
<keyword evidence="3" id="KW-0732">Signal</keyword>
<feature type="coiled-coil region" evidence="1">
    <location>
        <begin position="446"/>
        <end position="480"/>
    </location>
</feature>
<dbReference type="KEGG" id="rkr:I6G21_00430"/>
<feature type="chain" id="PRO_5039443281" evidence="3">
    <location>
        <begin position="34"/>
        <end position="690"/>
    </location>
</feature>
<dbReference type="Proteomes" id="UP000594975">
    <property type="component" value="Chromosome"/>
</dbReference>
<evidence type="ECO:0000313" key="6">
    <source>
        <dbReference type="Proteomes" id="UP000594975"/>
    </source>
</evidence>
<dbReference type="RefSeq" id="WP_129357428.1">
    <property type="nucleotide sequence ID" value="NZ_CP065738.1"/>
</dbReference>
<evidence type="ECO:0000256" key="3">
    <source>
        <dbReference type="SAM" id="SignalP"/>
    </source>
</evidence>
<feature type="compositionally biased region" description="Low complexity" evidence="2">
    <location>
        <begin position="216"/>
        <end position="239"/>
    </location>
</feature>
<evidence type="ECO:0000259" key="4">
    <source>
        <dbReference type="Pfam" id="PF04536"/>
    </source>
</evidence>
<dbReference type="AlphaFoldDB" id="A0A7T3CGH2"/>
<dbReference type="EMBL" id="CP065738">
    <property type="protein sequence ID" value="QPT53726.1"/>
    <property type="molecule type" value="Genomic_DNA"/>
</dbReference>
<protein>
    <submittedName>
        <fullName evidence="5">TPM domain-containing protein</fullName>
    </submittedName>
</protein>
<dbReference type="Pfam" id="PF04536">
    <property type="entry name" value="TPM_phosphatase"/>
    <property type="match status" value="1"/>
</dbReference>
<accession>A0A7T3CGH2</accession>
<evidence type="ECO:0000256" key="2">
    <source>
        <dbReference type="SAM" id="MobiDB-lite"/>
    </source>
</evidence>
<name>A0A7T3CGH2_9MICC</name>
<reference evidence="5 6" key="1">
    <citation type="submission" date="2020-12" db="EMBL/GenBank/DDBJ databases">
        <title>FDA dAtabase for Regulatory Grade micrObial Sequences (FDA-ARGOS): Supporting development and validation of Infectious Disease Dx tests.</title>
        <authorList>
            <person name="Sproer C."/>
            <person name="Gronow S."/>
            <person name="Severitt S."/>
            <person name="Schroder I."/>
            <person name="Tallon L."/>
            <person name="Sadzewicz L."/>
            <person name="Zhao X."/>
            <person name="Boylan J."/>
            <person name="Ott S."/>
            <person name="Bowen H."/>
            <person name="Vavikolanu K."/>
            <person name="Mehta A."/>
            <person name="Aluvathingal J."/>
            <person name="Nadendla S."/>
            <person name="Lowell S."/>
            <person name="Myers T."/>
            <person name="Yan Y."/>
            <person name="Sichtig H."/>
        </authorList>
    </citation>
    <scope>NUCLEOTIDE SEQUENCE [LARGE SCALE GENOMIC DNA]</scope>
    <source>
        <strain evidence="5 6">FDAARGOS_864</strain>
    </source>
</reference>
<feature type="signal peptide" evidence="3">
    <location>
        <begin position="1"/>
        <end position="33"/>
    </location>
</feature>
<sequence>MEHPTRPTAESRGRHRSALLVLAAVGASTALGAAPALAQAPMDVSPGQRVVDEAGVLGSTQTLDSSIDRLAEDQHLTLYVITVDEFTDPSGADAWVSRFSELNDLGATDAVLVIATQARQAKFEASSSGPITQEQQQRIYQDRIFPKLRDTDWTGAAEAAVDGMREAAQSSRASSGGGGGSQGLISGGWLLAAGGAGAVGVWAWRRRRRRANGTSAGTPGTPSQAAGAPGAARVPGAAPADPLDAMDLAQLRAEAGPLLVAADDAVARSAEELEFARAQYGDEAVRPFETALAQARESLTRSFQLQQQLDDDIPDTEQQQRSWLTEIIRGCRAAQASLTAKQEEFARLRRLEDSPAEAISAAGSGVEQERARLERTRPRIRELTGRFAVGAVEPILDSLDEAERRLELAAESVGQARTHLEAGEVSAAALAVRGAEEATGQVRSVIAAAERSAGELEQARASLEEALEQAEADVAEAQALLGRGGYADLSGAAARVRQAVSAIRAELAAGPVDPQAQARRLREARVQLDEGLASVRDAHARDRSARQTLAHTLISAQTAVAAATDYVAARRGGVGQQARTALHEAQRHLAEAQRLRDAEPTAALIEANQALLRAQQAQSGADADVRSFRTGPGAGGSNRNSALLGGLLLGTLLGGGNHGGFGGGGSGGFGGGSFGGGGGGFGSGGAGGNF</sequence>
<proteinExistence type="predicted"/>